<dbReference type="SUPFAM" id="SSF102114">
    <property type="entry name" value="Radical SAM enzymes"/>
    <property type="match status" value="1"/>
</dbReference>
<keyword evidence="10" id="KW-0408">Iron</keyword>
<dbReference type="Proteomes" id="UP000430564">
    <property type="component" value="Unassembled WGS sequence"/>
</dbReference>
<evidence type="ECO:0000313" key="15">
    <source>
        <dbReference type="Proteomes" id="UP000430564"/>
    </source>
</evidence>
<keyword evidence="8" id="KW-0949">S-adenosyl-L-methionine</keyword>
<organism evidence="14 15">
    <name type="scientific">Sutterella seckii</name>
    <dbReference type="NCBI Taxonomy" id="1944635"/>
    <lineage>
        <taxon>Bacteria</taxon>
        <taxon>Pseudomonadati</taxon>
        <taxon>Pseudomonadota</taxon>
        <taxon>Betaproteobacteria</taxon>
        <taxon>Burkholderiales</taxon>
        <taxon>Sutterellaceae</taxon>
        <taxon>Sutterella</taxon>
    </lineage>
</organism>
<dbReference type="PANTHER" id="PTHR30544:SF5">
    <property type="entry name" value="RADICAL SAM CORE DOMAIN-CONTAINING PROTEIN"/>
    <property type="match status" value="1"/>
</dbReference>
<dbReference type="InterPro" id="IPR058240">
    <property type="entry name" value="rSAM_sf"/>
</dbReference>
<keyword evidence="9" id="KW-0479">Metal-binding</keyword>
<dbReference type="SFLD" id="SFLDF00275">
    <property type="entry name" value="adenosine_C2_methyltransferase"/>
    <property type="match status" value="1"/>
</dbReference>
<dbReference type="Pfam" id="PF04055">
    <property type="entry name" value="Radical_SAM"/>
    <property type="match status" value="1"/>
</dbReference>
<dbReference type="InterPro" id="IPR004383">
    <property type="entry name" value="rRNA_lsu_MTrfase_RlmN/Cfr"/>
</dbReference>
<evidence type="ECO:0000256" key="7">
    <source>
        <dbReference type="ARBA" id="ARBA00022679"/>
    </source>
</evidence>
<dbReference type="GO" id="GO:0008173">
    <property type="term" value="F:RNA methyltransferase activity"/>
    <property type="evidence" value="ECO:0007669"/>
    <property type="project" value="InterPro"/>
</dbReference>
<dbReference type="InterPro" id="IPR013785">
    <property type="entry name" value="Aldolase_TIM"/>
</dbReference>
<protein>
    <submittedName>
        <fullName evidence="14">RNA methyltransferase</fullName>
    </submittedName>
</protein>
<comment type="caution">
    <text evidence="14">The sequence shown here is derived from an EMBL/GenBank/DDBJ whole genome shotgun (WGS) entry which is preliminary data.</text>
</comment>
<dbReference type="SFLD" id="SFLDG01062">
    <property type="entry name" value="methyltransferase_(Class_A)"/>
    <property type="match status" value="1"/>
</dbReference>
<dbReference type="GO" id="GO:0030488">
    <property type="term" value="P:tRNA methylation"/>
    <property type="evidence" value="ECO:0007669"/>
    <property type="project" value="TreeGrafter"/>
</dbReference>
<gene>
    <name evidence="14" type="ORF">GBM95_08205</name>
</gene>
<evidence type="ECO:0000256" key="9">
    <source>
        <dbReference type="ARBA" id="ARBA00022723"/>
    </source>
</evidence>
<sequence>MPDQTPTPDSLQTFHSLAELHERLSALGAGPAHERRVYRAWMGKIKWEEAAESRRLRLPKAVAEALPGIRGALRNVAAIRSRHPGADPESERLLLTLADGQTIESVLLPRQGVCVSTQMGCAVGCVFCMTGRCGLIRQLSDIEIVAEAAIARELRPETKKVVFMGMGEPSHNLKNVMRAVEFLAQMGDFGQKDLVISSVGDERLFDALFASPVRPALAVSLHTTDDEKRRELLPRGARMAVPRIIERAESWARTTGYPVQYEWTLMHGVNDSFEEIDRLADLLQGKYAMVNFIPVNAVEDSPWVRPDRAQAVELVRRLRGRGVIATLRDSAAQDVDGGCGQLRARVLKSERGESK</sequence>
<dbReference type="InterPro" id="IPR040072">
    <property type="entry name" value="Methyltransferase_A"/>
</dbReference>
<evidence type="ECO:0000313" key="14">
    <source>
        <dbReference type="EMBL" id="KAB7657342.1"/>
    </source>
</evidence>
<evidence type="ECO:0000256" key="11">
    <source>
        <dbReference type="ARBA" id="ARBA00023014"/>
    </source>
</evidence>
<keyword evidence="4" id="KW-0004">4Fe-4S</keyword>
<dbReference type="GO" id="GO:0051539">
    <property type="term" value="F:4 iron, 4 sulfur cluster binding"/>
    <property type="evidence" value="ECO:0007669"/>
    <property type="project" value="UniProtKB-KW"/>
</dbReference>
<dbReference type="SFLD" id="SFLDS00029">
    <property type="entry name" value="Radical_SAM"/>
    <property type="match status" value="1"/>
</dbReference>
<evidence type="ECO:0000256" key="4">
    <source>
        <dbReference type="ARBA" id="ARBA00022485"/>
    </source>
</evidence>
<keyword evidence="5" id="KW-0963">Cytoplasm</keyword>
<comment type="similarity">
    <text evidence="3">Belongs to the radical SAM superfamily. RlmN family.</text>
</comment>
<evidence type="ECO:0000256" key="6">
    <source>
        <dbReference type="ARBA" id="ARBA00022603"/>
    </source>
</evidence>
<dbReference type="GO" id="GO:0070475">
    <property type="term" value="P:rRNA base methylation"/>
    <property type="evidence" value="ECO:0007669"/>
    <property type="project" value="TreeGrafter"/>
</dbReference>
<dbReference type="NCBIfam" id="NF011034">
    <property type="entry name" value="PRK14464.1"/>
    <property type="match status" value="1"/>
</dbReference>
<evidence type="ECO:0000256" key="1">
    <source>
        <dbReference type="ARBA" id="ARBA00001966"/>
    </source>
</evidence>
<accession>A0A6I1ER71</accession>
<dbReference type="CDD" id="cd01335">
    <property type="entry name" value="Radical_SAM"/>
    <property type="match status" value="1"/>
</dbReference>
<dbReference type="GO" id="GO:0005737">
    <property type="term" value="C:cytoplasm"/>
    <property type="evidence" value="ECO:0007669"/>
    <property type="project" value="UniProtKB-SubCell"/>
</dbReference>
<evidence type="ECO:0000256" key="8">
    <source>
        <dbReference type="ARBA" id="ARBA00022691"/>
    </source>
</evidence>
<evidence type="ECO:0000256" key="2">
    <source>
        <dbReference type="ARBA" id="ARBA00004496"/>
    </source>
</evidence>
<dbReference type="OrthoDB" id="9793973at2"/>
<dbReference type="RefSeq" id="WP_152158649.1">
    <property type="nucleotide sequence ID" value="NZ_WEHX01000057.1"/>
</dbReference>
<keyword evidence="12" id="KW-1015">Disulfide bond</keyword>
<reference evidence="14 15" key="1">
    <citation type="submission" date="2019-10" db="EMBL/GenBank/DDBJ databases">
        <title>Genome diversity of Sutterella seckii.</title>
        <authorList>
            <person name="Chaplin A.V."/>
            <person name="Sokolova S.R."/>
            <person name="Mosin K.A."/>
            <person name="Ivanova E.L."/>
            <person name="Kochetkova T.O."/>
            <person name="Goltsov A.Y."/>
            <person name="Trofimov D.Y."/>
            <person name="Efimov B.A."/>
        </authorList>
    </citation>
    <scope>NUCLEOTIDE SEQUENCE [LARGE SCALE GENOMIC DNA]</scope>
    <source>
        <strain evidence="14 15">ASD393</strain>
    </source>
</reference>
<evidence type="ECO:0000256" key="3">
    <source>
        <dbReference type="ARBA" id="ARBA00007544"/>
    </source>
</evidence>
<comment type="cofactor">
    <cofactor evidence="1">
        <name>[4Fe-4S] cluster</name>
        <dbReference type="ChEBI" id="CHEBI:49883"/>
    </cofactor>
</comment>
<evidence type="ECO:0000256" key="10">
    <source>
        <dbReference type="ARBA" id="ARBA00023004"/>
    </source>
</evidence>
<dbReference type="PANTHER" id="PTHR30544">
    <property type="entry name" value="23S RRNA METHYLTRANSFERASE"/>
    <property type="match status" value="1"/>
</dbReference>
<dbReference type="InterPro" id="IPR007197">
    <property type="entry name" value="rSAM"/>
</dbReference>
<keyword evidence="6 14" id="KW-0489">Methyltransferase</keyword>
<comment type="subcellular location">
    <subcellularLocation>
        <location evidence="2">Cytoplasm</location>
    </subcellularLocation>
</comment>
<keyword evidence="7 14" id="KW-0808">Transferase</keyword>
<evidence type="ECO:0000256" key="5">
    <source>
        <dbReference type="ARBA" id="ARBA00022490"/>
    </source>
</evidence>
<dbReference type="EMBL" id="WEHX01000057">
    <property type="protein sequence ID" value="KAB7657342.1"/>
    <property type="molecule type" value="Genomic_DNA"/>
</dbReference>
<keyword evidence="11" id="KW-0411">Iron-sulfur</keyword>
<dbReference type="PROSITE" id="PS51918">
    <property type="entry name" value="RADICAL_SAM"/>
    <property type="match status" value="1"/>
</dbReference>
<proteinExistence type="inferred from homology"/>
<evidence type="ECO:0000256" key="12">
    <source>
        <dbReference type="ARBA" id="ARBA00023157"/>
    </source>
</evidence>
<name>A0A6I1ER71_9BURK</name>
<dbReference type="GO" id="GO:0046872">
    <property type="term" value="F:metal ion binding"/>
    <property type="evidence" value="ECO:0007669"/>
    <property type="project" value="UniProtKB-KW"/>
</dbReference>
<dbReference type="PIRSF" id="PIRSF006004">
    <property type="entry name" value="CHP00048"/>
    <property type="match status" value="1"/>
</dbReference>
<feature type="domain" description="Radical SAM core" evidence="13">
    <location>
        <begin position="107"/>
        <end position="334"/>
    </location>
</feature>
<evidence type="ECO:0000259" key="13">
    <source>
        <dbReference type="PROSITE" id="PS51918"/>
    </source>
</evidence>
<dbReference type="AlphaFoldDB" id="A0A6I1ER71"/>
<dbReference type="Gene3D" id="3.20.20.70">
    <property type="entry name" value="Aldolase class I"/>
    <property type="match status" value="1"/>
</dbReference>